<evidence type="ECO:0000313" key="2">
    <source>
        <dbReference type="EMBL" id="CAA6817653.1"/>
    </source>
</evidence>
<gene>
    <name evidence="2" type="ORF">HELGO_WM4793</name>
</gene>
<proteinExistence type="predicted"/>
<dbReference type="AlphaFoldDB" id="A0A6S6TP70"/>
<keyword evidence="1" id="KW-0472">Membrane</keyword>
<name>A0A6S6TP70_9BACT</name>
<organism evidence="2">
    <name type="scientific">uncultured Sulfurovum sp</name>
    <dbReference type="NCBI Taxonomy" id="269237"/>
    <lineage>
        <taxon>Bacteria</taxon>
        <taxon>Pseudomonadati</taxon>
        <taxon>Campylobacterota</taxon>
        <taxon>Epsilonproteobacteria</taxon>
        <taxon>Campylobacterales</taxon>
        <taxon>Sulfurovaceae</taxon>
        <taxon>Sulfurovum</taxon>
        <taxon>environmental samples</taxon>
    </lineage>
</organism>
<protein>
    <submittedName>
        <fullName evidence="2">Uncharacterized protein</fullName>
    </submittedName>
</protein>
<sequence>MRNLQWIIWVVFFMFINFVLLGLVNYIVDPFRVFGSNVFPYQVQMNERFVKIEYIKKNHHKFNAYLFGSSRIGTTEPETIEKYVLNSKFYNFTLSSGNLHDYQSHLEFFLKEKYPIKTLYLQLDLDDMNIYGKQESDYLCKLHPEVTDTFTTFYYMKYLFGFFPMNTRTKVMDNIENRKTKQRNIGTGTWSLKAKEASLVENCVEYVKNVSSFHNKNRRIRKYTTAEFSMKSLRRIVALCKQNDITLHVFTSPHNQNKMDTFILEDYYKYLKDISEITSFYDFTGYNSITQNNCNYYEASHYRPQVAKLIAARIFDDKHIEVPDDFGKYIEKGSLSGK</sequence>
<feature type="transmembrane region" description="Helical" evidence="1">
    <location>
        <begin position="6"/>
        <end position="28"/>
    </location>
</feature>
<reference evidence="2" key="1">
    <citation type="submission" date="2020-01" db="EMBL/GenBank/DDBJ databases">
        <authorList>
            <person name="Meier V. D."/>
            <person name="Meier V D."/>
        </authorList>
    </citation>
    <scope>NUCLEOTIDE SEQUENCE</scope>
    <source>
        <strain evidence="2">HLG_WM_MAG_05</strain>
    </source>
</reference>
<keyword evidence="1" id="KW-0812">Transmembrane</keyword>
<evidence type="ECO:0000256" key="1">
    <source>
        <dbReference type="SAM" id="Phobius"/>
    </source>
</evidence>
<keyword evidence="1" id="KW-1133">Transmembrane helix</keyword>
<dbReference type="EMBL" id="CACVAU010000052">
    <property type="protein sequence ID" value="CAA6817653.1"/>
    <property type="molecule type" value="Genomic_DNA"/>
</dbReference>
<accession>A0A6S6TP70</accession>